<dbReference type="Gene3D" id="1.10.10.10">
    <property type="entry name" value="Winged helix-like DNA-binding domain superfamily/Winged helix DNA-binding domain"/>
    <property type="match status" value="1"/>
</dbReference>
<organism evidence="2 3">
    <name type="scientific">Amycolatopsis cihanbeyliensis</name>
    <dbReference type="NCBI Taxonomy" id="1128664"/>
    <lineage>
        <taxon>Bacteria</taxon>
        <taxon>Bacillati</taxon>
        <taxon>Actinomycetota</taxon>
        <taxon>Actinomycetes</taxon>
        <taxon>Pseudonocardiales</taxon>
        <taxon>Pseudonocardiaceae</taxon>
        <taxon>Amycolatopsis</taxon>
    </lineage>
</organism>
<reference evidence="2 3" key="1">
    <citation type="submission" date="2019-06" db="EMBL/GenBank/DDBJ databases">
        <title>Sequencing the genomes of 1000 actinobacteria strains.</title>
        <authorList>
            <person name="Klenk H.-P."/>
        </authorList>
    </citation>
    <scope>NUCLEOTIDE SEQUENCE [LARGE SCALE GENOMIC DNA]</scope>
    <source>
        <strain evidence="2 3">DSM 45679</strain>
    </source>
</reference>
<sequence length="53" mass="5617">MRIGVLGPLRVLADGGPVHIGGLRLRALLAGSPWTPVGGRPAQPREAPDRVRR</sequence>
<protein>
    <submittedName>
        <fullName evidence="2">Uncharacterized protein</fullName>
    </submittedName>
</protein>
<evidence type="ECO:0000256" key="1">
    <source>
        <dbReference type="SAM" id="MobiDB-lite"/>
    </source>
</evidence>
<evidence type="ECO:0000313" key="2">
    <source>
        <dbReference type="EMBL" id="TQJ05161.1"/>
    </source>
</evidence>
<feature type="region of interest" description="Disordered" evidence="1">
    <location>
        <begin position="34"/>
        <end position="53"/>
    </location>
</feature>
<dbReference type="InterPro" id="IPR036388">
    <property type="entry name" value="WH-like_DNA-bd_sf"/>
</dbReference>
<evidence type="ECO:0000313" key="3">
    <source>
        <dbReference type="Proteomes" id="UP000320876"/>
    </source>
</evidence>
<dbReference type="Proteomes" id="UP000320876">
    <property type="component" value="Unassembled WGS sequence"/>
</dbReference>
<accession>A0A542DPX8</accession>
<proteinExistence type="predicted"/>
<dbReference type="EMBL" id="VFML01000001">
    <property type="protein sequence ID" value="TQJ05161.1"/>
    <property type="molecule type" value="Genomic_DNA"/>
</dbReference>
<dbReference type="AlphaFoldDB" id="A0A542DPX8"/>
<dbReference type="RefSeq" id="WP_170220643.1">
    <property type="nucleotide sequence ID" value="NZ_VFML01000001.1"/>
</dbReference>
<gene>
    <name evidence="2" type="ORF">FB471_4986</name>
</gene>
<name>A0A542DPX8_AMYCI</name>
<keyword evidence="3" id="KW-1185">Reference proteome</keyword>
<comment type="caution">
    <text evidence="2">The sequence shown here is derived from an EMBL/GenBank/DDBJ whole genome shotgun (WGS) entry which is preliminary data.</text>
</comment>